<gene>
    <name evidence="2" type="ORF">EB796_006198</name>
</gene>
<feature type="region of interest" description="Disordered" evidence="1">
    <location>
        <begin position="136"/>
        <end position="249"/>
    </location>
</feature>
<proteinExistence type="predicted"/>
<comment type="caution">
    <text evidence="2">The sequence shown here is derived from an EMBL/GenBank/DDBJ whole genome shotgun (WGS) entry which is preliminary data.</text>
</comment>
<name>A0A7J7K9Z3_BUGNE</name>
<feature type="region of interest" description="Disordered" evidence="1">
    <location>
        <begin position="1"/>
        <end position="113"/>
    </location>
</feature>
<evidence type="ECO:0000256" key="1">
    <source>
        <dbReference type="SAM" id="MobiDB-lite"/>
    </source>
</evidence>
<sequence>MTEEELLSAEIPVAKTVSRASAQPSPPVVKRHSKQKGPKADSSRHNQELKVFLQEKRAEKERDSGIGSGYVSSDGEENVGLAELTEDAEDLADEGVKVTSDNRKQVKKVTNRRAAPAEPLIHMSVCSNCAKVVLDSRRESDSDSSTSTALTRESRGQGQSSVRSDQWATHRTDSRAKLVQNPAMGHPESKSRVGFTQQTTHLPTTDRTSKQTTHLPTTDRTSKQTTHMPTSDRTSKQTTHLPITDRTGFSSYYSDDDDDEFESVSQISGNLPVSELNFSYTLKCVTLKCVILCVNVKEMLCIVYYVIYAYNTMMKFDSIETI</sequence>
<feature type="compositionally biased region" description="Basic and acidic residues" evidence="1">
    <location>
        <begin position="38"/>
        <end position="64"/>
    </location>
</feature>
<feature type="compositionally biased region" description="Polar residues" evidence="1">
    <location>
        <begin position="156"/>
        <end position="167"/>
    </location>
</feature>
<dbReference type="PANTHER" id="PTHR32000:SF3">
    <property type="entry name" value="RIKEN CDNA A830018L16 GENE"/>
    <property type="match status" value="1"/>
</dbReference>
<protein>
    <submittedName>
        <fullName evidence="2">Uncharacterized protein</fullName>
    </submittedName>
</protein>
<evidence type="ECO:0000313" key="3">
    <source>
        <dbReference type="Proteomes" id="UP000593567"/>
    </source>
</evidence>
<dbReference type="EMBL" id="VXIV02000871">
    <property type="protein sequence ID" value="KAF6035480.1"/>
    <property type="molecule type" value="Genomic_DNA"/>
</dbReference>
<accession>A0A7J7K9Z3</accession>
<dbReference type="PANTHER" id="PTHR32000">
    <property type="entry name" value="SIMILAR TO HYPOTHETICAL PROTEIN"/>
    <property type="match status" value="1"/>
</dbReference>
<dbReference type="Proteomes" id="UP000593567">
    <property type="component" value="Unassembled WGS sequence"/>
</dbReference>
<organism evidence="2 3">
    <name type="scientific">Bugula neritina</name>
    <name type="common">Brown bryozoan</name>
    <name type="synonym">Sertularia neritina</name>
    <dbReference type="NCBI Taxonomy" id="10212"/>
    <lineage>
        <taxon>Eukaryota</taxon>
        <taxon>Metazoa</taxon>
        <taxon>Spiralia</taxon>
        <taxon>Lophotrochozoa</taxon>
        <taxon>Bryozoa</taxon>
        <taxon>Gymnolaemata</taxon>
        <taxon>Cheilostomatida</taxon>
        <taxon>Flustrina</taxon>
        <taxon>Buguloidea</taxon>
        <taxon>Bugulidae</taxon>
        <taxon>Bugula</taxon>
    </lineage>
</organism>
<dbReference type="AlphaFoldDB" id="A0A7J7K9Z3"/>
<evidence type="ECO:0000313" key="2">
    <source>
        <dbReference type="EMBL" id="KAF6035480.1"/>
    </source>
</evidence>
<reference evidence="2" key="1">
    <citation type="submission" date="2020-06" db="EMBL/GenBank/DDBJ databases">
        <title>Draft genome of Bugula neritina, a colonial animal packing powerful symbionts and potential medicines.</title>
        <authorList>
            <person name="Rayko M."/>
        </authorList>
    </citation>
    <scope>NUCLEOTIDE SEQUENCE [LARGE SCALE GENOMIC DNA]</scope>
    <source>
        <strain evidence="2">Kwan_BN1</strain>
    </source>
</reference>
<feature type="compositionally biased region" description="Polar residues" evidence="1">
    <location>
        <begin position="194"/>
        <end position="241"/>
    </location>
</feature>
<dbReference type="InterPro" id="IPR040687">
    <property type="entry name" value="DUF5586"/>
</dbReference>
<feature type="compositionally biased region" description="Acidic residues" evidence="1">
    <location>
        <begin position="84"/>
        <end position="93"/>
    </location>
</feature>
<keyword evidence="3" id="KW-1185">Reference proteome</keyword>
<feature type="compositionally biased region" description="Basic and acidic residues" evidence="1">
    <location>
        <begin position="94"/>
        <end position="104"/>
    </location>
</feature>